<keyword evidence="2" id="KW-1185">Reference proteome</keyword>
<proteinExistence type="predicted"/>
<organism evidence="1 2">
    <name type="scientific">Oceanobacillus caeni</name>
    <dbReference type="NCBI Taxonomy" id="405946"/>
    <lineage>
        <taxon>Bacteria</taxon>
        <taxon>Bacillati</taxon>
        <taxon>Bacillota</taxon>
        <taxon>Bacilli</taxon>
        <taxon>Bacillales</taxon>
        <taxon>Bacillaceae</taxon>
        <taxon>Oceanobacillus</taxon>
    </lineage>
</organism>
<evidence type="ECO:0000313" key="1">
    <source>
        <dbReference type="EMBL" id="KPH78442.1"/>
    </source>
</evidence>
<protein>
    <submittedName>
        <fullName evidence="1">Carnitine dehydratase</fullName>
    </submittedName>
</protein>
<dbReference type="InterPro" id="IPR003673">
    <property type="entry name" value="CoA-Trfase_fam_III"/>
</dbReference>
<dbReference type="PANTHER" id="PTHR48228">
    <property type="entry name" value="SUCCINYL-COA--D-CITRAMALATE COA-TRANSFERASE"/>
    <property type="match status" value="1"/>
</dbReference>
<dbReference type="InterPro" id="IPR050509">
    <property type="entry name" value="CoA-transferase_III"/>
</dbReference>
<name>A0ABR5MN18_9BACI</name>
<comment type="caution">
    <text evidence="1">The sequence shown here is derived from an EMBL/GenBank/DDBJ whole genome shotgun (WGS) entry which is preliminary data.</text>
</comment>
<dbReference type="SUPFAM" id="SSF89796">
    <property type="entry name" value="CoA-transferase family III (CaiB/BaiF)"/>
    <property type="match status" value="1"/>
</dbReference>
<sequence length="384" mass="42349">MKGGTPLPLTSIRVLDLSRLLPGPYCSMLLADFGAEVIKIEEPGIGDYARENLPKLDKDSAFFHSLNRNKKSVCLNLKSAEGKENFLRLVKDADVVIESFRPGVMKRLGLDYETLREVNPGIIYCAITGYGQDGPYANFPGHDVNYTSYAGLLNLMGERNGKPQIPAAQIADIGGGALPAAVGILLALFGREKTGKGQMVDISMLDGVISWLPTLLPGFLATNEHPKRGELVLSGKLACYEVYQTKDEKWLSVGALELKFWNEFCKAIGREDFISKLDAPMEVQDQMKIEIQNIISRKSLDEWMGIFSEVDSCVAPVLSFDEMIENPQVKAREMIKNVNHSELGSIKQVGIPIKLSETPGEIRDLAPKLGEHTKEILEEIGVIK</sequence>
<dbReference type="InterPro" id="IPR044855">
    <property type="entry name" value="CoA-Trfase_III_dom3_sf"/>
</dbReference>
<evidence type="ECO:0000313" key="2">
    <source>
        <dbReference type="Proteomes" id="UP000037854"/>
    </source>
</evidence>
<gene>
    <name evidence="1" type="ORF">AFL42_01675</name>
</gene>
<dbReference type="Pfam" id="PF02515">
    <property type="entry name" value="CoA_transf_3"/>
    <property type="match status" value="1"/>
</dbReference>
<accession>A0ABR5MN18</accession>
<dbReference type="Gene3D" id="3.30.1540.10">
    <property type="entry name" value="formyl-coa transferase, domain 3"/>
    <property type="match status" value="1"/>
</dbReference>
<dbReference type="Proteomes" id="UP000037854">
    <property type="component" value="Unassembled WGS sequence"/>
</dbReference>
<dbReference type="Gene3D" id="3.40.50.10540">
    <property type="entry name" value="Crotonobetainyl-coa:carnitine coa-transferase, domain 1"/>
    <property type="match status" value="1"/>
</dbReference>
<reference evidence="1 2" key="1">
    <citation type="submission" date="2015-07" db="EMBL/GenBank/DDBJ databases">
        <title>High-quality draft genome sequence of Oceanobacillus caeni HM6, a bacillus isolated from a human feces.</title>
        <authorList>
            <person name="Kumar J."/>
            <person name="Verma M.K."/>
            <person name="Pandey R."/>
            <person name="Bhambi M."/>
            <person name="Chauhan N."/>
        </authorList>
    </citation>
    <scope>NUCLEOTIDE SEQUENCE [LARGE SCALE GENOMIC DNA]</scope>
    <source>
        <strain evidence="1 2">HM6</strain>
    </source>
</reference>
<dbReference type="EMBL" id="LGTK01000003">
    <property type="protein sequence ID" value="KPH78442.1"/>
    <property type="molecule type" value="Genomic_DNA"/>
</dbReference>
<dbReference type="PANTHER" id="PTHR48228:SF5">
    <property type="entry name" value="ALPHA-METHYLACYL-COA RACEMASE"/>
    <property type="match status" value="1"/>
</dbReference>
<dbReference type="InterPro" id="IPR023606">
    <property type="entry name" value="CoA-Trfase_III_dom_1_sf"/>
</dbReference>